<proteinExistence type="predicted"/>
<keyword evidence="3" id="KW-1185">Reference proteome</keyword>
<dbReference type="AlphaFoldDB" id="A0A8J3N6P3"/>
<dbReference type="Proteomes" id="UP000597444">
    <property type="component" value="Unassembled WGS sequence"/>
</dbReference>
<evidence type="ECO:0000313" key="3">
    <source>
        <dbReference type="Proteomes" id="UP000597444"/>
    </source>
</evidence>
<gene>
    <name evidence="2" type="ORF">KSF_104370</name>
</gene>
<protein>
    <recommendedName>
        <fullName evidence="1">Transposase DDE domain-containing protein</fullName>
    </recommendedName>
</protein>
<accession>A0A8J3N6P3</accession>
<evidence type="ECO:0000259" key="1">
    <source>
        <dbReference type="Pfam" id="PF13612"/>
    </source>
</evidence>
<name>A0A8J3N6P3_9CHLR</name>
<dbReference type="InterPro" id="IPR025668">
    <property type="entry name" value="Tnp_DDE_dom"/>
</dbReference>
<dbReference type="Pfam" id="PF13612">
    <property type="entry name" value="DDE_Tnp_1_3"/>
    <property type="match status" value="1"/>
</dbReference>
<feature type="domain" description="Transposase DDE" evidence="1">
    <location>
        <begin position="5"/>
        <end position="82"/>
    </location>
</feature>
<dbReference type="EMBL" id="BNJK01000002">
    <property type="protein sequence ID" value="GHP00390.1"/>
    <property type="molecule type" value="Genomic_DNA"/>
</dbReference>
<sequence length="130" mass="14969">MSPGNNESDGEIAPVLLAGTRGIVLGDRNYWLPDLQSSLRSKGLLLQAPFRLAHSPKAKAYQSKVLGRVRYLIDTVFGQLTDRWNLKRVWASDLWHLRNRLLRAVLMHTLCFWMNQQDEAPRLQFDRLVA</sequence>
<reference evidence="2" key="1">
    <citation type="submission" date="2020-10" db="EMBL/GenBank/DDBJ databases">
        <title>Taxonomic study of unclassified bacteria belonging to the class Ktedonobacteria.</title>
        <authorList>
            <person name="Yabe S."/>
            <person name="Wang C.M."/>
            <person name="Zheng Y."/>
            <person name="Sakai Y."/>
            <person name="Cavaletti L."/>
            <person name="Monciardini P."/>
            <person name="Donadio S."/>
        </authorList>
    </citation>
    <scope>NUCLEOTIDE SEQUENCE</scope>
    <source>
        <strain evidence="2">ID150040</strain>
    </source>
</reference>
<comment type="caution">
    <text evidence="2">The sequence shown here is derived from an EMBL/GenBank/DDBJ whole genome shotgun (WGS) entry which is preliminary data.</text>
</comment>
<organism evidence="2 3">
    <name type="scientific">Reticulibacter mediterranei</name>
    <dbReference type="NCBI Taxonomy" id="2778369"/>
    <lineage>
        <taxon>Bacteria</taxon>
        <taxon>Bacillati</taxon>
        <taxon>Chloroflexota</taxon>
        <taxon>Ktedonobacteria</taxon>
        <taxon>Ktedonobacterales</taxon>
        <taxon>Reticulibacteraceae</taxon>
        <taxon>Reticulibacter</taxon>
    </lineage>
</organism>
<evidence type="ECO:0000313" key="2">
    <source>
        <dbReference type="EMBL" id="GHP00390.1"/>
    </source>
</evidence>